<evidence type="ECO:0000313" key="3">
    <source>
        <dbReference type="Proteomes" id="UP000016569"/>
    </source>
</evidence>
<evidence type="ECO:0000313" key="2">
    <source>
        <dbReference type="EMBL" id="GAD59516.1"/>
    </source>
</evidence>
<keyword evidence="1" id="KW-0472">Membrane</keyword>
<dbReference type="Proteomes" id="UP000016569">
    <property type="component" value="Unassembled WGS sequence"/>
</dbReference>
<dbReference type="CDD" id="cd21809">
    <property type="entry name" value="ABC-2_lan_permease-like"/>
    <property type="match status" value="1"/>
</dbReference>
<keyword evidence="1" id="KW-0812">Transmembrane</keyword>
<keyword evidence="3" id="KW-1185">Reference proteome</keyword>
<feature type="transmembrane region" description="Helical" evidence="1">
    <location>
        <begin position="12"/>
        <end position="34"/>
    </location>
</feature>
<dbReference type="Pfam" id="PF12730">
    <property type="entry name" value="ABC2_membrane_4"/>
    <property type="match status" value="1"/>
</dbReference>
<reference evidence="3" key="1">
    <citation type="journal article" date="2013" name="Genome Announc.">
        <title>Draft Genome Sequence of the Dimorphic Prosthecate Bacterium Brevundimonas abyssalis TAR-001T.</title>
        <authorList>
            <person name="Tsubouchi T."/>
            <person name="Nishi S."/>
            <person name="Usui K."/>
            <person name="Shimane Y."/>
            <person name="Takaki Y."/>
            <person name="Maruyama T."/>
            <person name="Hatada Y."/>
        </authorList>
    </citation>
    <scope>NUCLEOTIDE SEQUENCE [LARGE SCALE GENOMIC DNA]</scope>
    <source>
        <strain evidence="3">TAR-001</strain>
    </source>
</reference>
<feature type="transmembrane region" description="Helical" evidence="1">
    <location>
        <begin position="171"/>
        <end position="195"/>
    </location>
</feature>
<comment type="caution">
    <text evidence="2">The sequence shown here is derived from an EMBL/GenBank/DDBJ whole genome shotgun (WGS) entry which is preliminary data.</text>
</comment>
<feature type="transmembrane region" description="Helical" evidence="1">
    <location>
        <begin position="96"/>
        <end position="124"/>
    </location>
</feature>
<feature type="transmembrane region" description="Helical" evidence="1">
    <location>
        <begin position="144"/>
        <end position="164"/>
    </location>
</feature>
<name>A0A8E0TSP2_9CAUL</name>
<dbReference type="RefSeq" id="WP_021697611.1">
    <property type="nucleotide sequence ID" value="NZ_BATC01000029.1"/>
</dbReference>
<keyword evidence="1" id="KW-1133">Transmembrane helix</keyword>
<feature type="transmembrane region" description="Helical" evidence="1">
    <location>
        <begin position="215"/>
        <end position="235"/>
    </location>
</feature>
<accession>A0A8E0TSP2</accession>
<evidence type="ECO:0000256" key="1">
    <source>
        <dbReference type="SAM" id="Phobius"/>
    </source>
</evidence>
<dbReference type="OrthoDB" id="5951044at2"/>
<gene>
    <name evidence="2" type="ORF">MBEBAB_1766</name>
</gene>
<dbReference type="EMBL" id="BATC01000029">
    <property type="protein sequence ID" value="GAD59516.1"/>
    <property type="molecule type" value="Genomic_DNA"/>
</dbReference>
<sequence>MLTALSVELLKLNRSLAALLAVAAPGLIALFIFFNLLRMDQAQDWFMVMMQAAAIWAYFMLPMGVTALTALVAQMEHGPRSWEHLFALPVRRWRLLAAKAGAVFLVVAAMEAAVLMLAAGAGALAGLIKPGIAPTGVIDWSAMVWLHARIFAAGALLTAIQLWAALRFRSFVPGLVLGIGGTFFAVVATSAKNGVFMPWQMPVNVLATDPARADLALMLGLGGGVLVLGLMLAHLSRREVV</sequence>
<feature type="transmembrane region" description="Helical" evidence="1">
    <location>
        <begin position="54"/>
        <end position="75"/>
    </location>
</feature>
<dbReference type="AlphaFoldDB" id="A0A8E0TSP2"/>
<organism evidence="2 3">
    <name type="scientific">Brevundimonas abyssalis TAR-001</name>
    <dbReference type="NCBI Taxonomy" id="1391729"/>
    <lineage>
        <taxon>Bacteria</taxon>
        <taxon>Pseudomonadati</taxon>
        <taxon>Pseudomonadota</taxon>
        <taxon>Alphaproteobacteria</taxon>
        <taxon>Caulobacterales</taxon>
        <taxon>Caulobacteraceae</taxon>
        <taxon>Brevundimonas</taxon>
    </lineage>
</organism>
<proteinExistence type="predicted"/>
<protein>
    <submittedName>
        <fullName evidence="2">ABC transporter protein, putative</fullName>
    </submittedName>
</protein>